<evidence type="ECO:0000256" key="6">
    <source>
        <dbReference type="ARBA" id="ARBA00018816"/>
    </source>
</evidence>
<dbReference type="GO" id="GO:0042732">
    <property type="term" value="P:D-xylose metabolic process"/>
    <property type="evidence" value="ECO:0007669"/>
    <property type="project" value="InterPro"/>
</dbReference>
<keyword evidence="11" id="KW-0520">NAD</keyword>
<keyword evidence="8" id="KW-0210">Decarboxylase</keyword>
<evidence type="ECO:0000256" key="17">
    <source>
        <dbReference type="ARBA" id="ARBA00031585"/>
    </source>
</evidence>
<evidence type="ECO:0000256" key="10">
    <source>
        <dbReference type="ARBA" id="ARBA00022989"/>
    </source>
</evidence>
<evidence type="ECO:0000256" key="14">
    <source>
        <dbReference type="ARBA" id="ARBA00023180"/>
    </source>
</evidence>
<dbReference type="GO" id="GO:0000139">
    <property type="term" value="C:Golgi membrane"/>
    <property type="evidence" value="ECO:0007669"/>
    <property type="project" value="UniProtKB-SubCell"/>
</dbReference>
<evidence type="ECO:0000256" key="1">
    <source>
        <dbReference type="ARBA" id="ARBA00001911"/>
    </source>
</evidence>
<evidence type="ECO:0000256" key="7">
    <source>
        <dbReference type="ARBA" id="ARBA00022692"/>
    </source>
</evidence>
<keyword evidence="7 20" id="KW-0812">Transmembrane</keyword>
<evidence type="ECO:0000313" key="22">
    <source>
        <dbReference type="EMBL" id="GMN37988.1"/>
    </source>
</evidence>
<dbReference type="Proteomes" id="UP001187192">
    <property type="component" value="Unassembled WGS sequence"/>
</dbReference>
<evidence type="ECO:0000313" key="23">
    <source>
        <dbReference type="Proteomes" id="UP001187192"/>
    </source>
</evidence>
<evidence type="ECO:0000256" key="5">
    <source>
        <dbReference type="ARBA" id="ARBA00012290"/>
    </source>
</evidence>
<evidence type="ECO:0000256" key="12">
    <source>
        <dbReference type="ARBA" id="ARBA00023034"/>
    </source>
</evidence>
<comment type="catalytic activity">
    <reaction evidence="19">
        <text>UDP-alpha-D-glucuronate + H(+) = UDP-alpha-D-xylose + CO2</text>
        <dbReference type="Rhea" id="RHEA:23916"/>
        <dbReference type="ChEBI" id="CHEBI:15378"/>
        <dbReference type="ChEBI" id="CHEBI:16526"/>
        <dbReference type="ChEBI" id="CHEBI:57632"/>
        <dbReference type="ChEBI" id="CHEBI:58052"/>
        <dbReference type="EC" id="4.1.1.35"/>
    </reaction>
    <physiologicalReaction direction="left-to-right" evidence="19">
        <dbReference type="Rhea" id="RHEA:23917"/>
    </physiologicalReaction>
</comment>
<evidence type="ECO:0000256" key="19">
    <source>
        <dbReference type="ARBA" id="ARBA00049410"/>
    </source>
</evidence>
<keyword evidence="13 20" id="KW-0472">Membrane</keyword>
<evidence type="ECO:0000256" key="15">
    <source>
        <dbReference type="ARBA" id="ARBA00023239"/>
    </source>
</evidence>
<keyword evidence="14" id="KW-0325">Glycoprotein</keyword>
<keyword evidence="9" id="KW-0735">Signal-anchor</keyword>
<evidence type="ECO:0000256" key="18">
    <source>
        <dbReference type="ARBA" id="ARBA00037859"/>
    </source>
</evidence>
<keyword evidence="10 20" id="KW-1133">Transmembrane helix</keyword>
<dbReference type="PANTHER" id="PTHR43078">
    <property type="entry name" value="UDP-GLUCURONIC ACID DECARBOXYLASE-RELATED"/>
    <property type="match status" value="1"/>
</dbReference>
<feature type="transmembrane region" description="Helical" evidence="20">
    <location>
        <begin position="43"/>
        <end position="61"/>
    </location>
</feature>
<dbReference type="AlphaFoldDB" id="A0AA88CWX0"/>
<feature type="domain" description="NAD(P)-binding" evidence="21">
    <location>
        <begin position="123"/>
        <end position="282"/>
    </location>
</feature>
<evidence type="ECO:0000256" key="16">
    <source>
        <dbReference type="ARBA" id="ARBA00025005"/>
    </source>
</evidence>
<accession>A0AA88CWX0</accession>
<evidence type="ECO:0000256" key="8">
    <source>
        <dbReference type="ARBA" id="ARBA00022793"/>
    </source>
</evidence>
<evidence type="ECO:0000256" key="9">
    <source>
        <dbReference type="ARBA" id="ARBA00022968"/>
    </source>
</evidence>
<dbReference type="Gene3D" id="3.40.50.720">
    <property type="entry name" value="NAD(P)-binding Rossmann-like Domain"/>
    <property type="match status" value="2"/>
</dbReference>
<gene>
    <name evidence="22" type="ORF">TIFTF001_007266</name>
</gene>
<comment type="subcellular location">
    <subcellularLocation>
        <location evidence="2">Golgi apparatus membrane</location>
        <topology evidence="2">Single-pass type II membrane protein</topology>
    </subcellularLocation>
    <subcellularLocation>
        <location evidence="18">Golgi apparatus</location>
        <location evidence="18">Golgi stack membrane</location>
    </subcellularLocation>
</comment>
<evidence type="ECO:0000256" key="3">
    <source>
        <dbReference type="ARBA" id="ARBA00005100"/>
    </source>
</evidence>
<evidence type="ECO:0000256" key="20">
    <source>
        <dbReference type="SAM" id="Phobius"/>
    </source>
</evidence>
<dbReference type="GO" id="GO:0070403">
    <property type="term" value="F:NAD+ binding"/>
    <property type="evidence" value="ECO:0007669"/>
    <property type="project" value="InterPro"/>
</dbReference>
<proteinExistence type="inferred from homology"/>
<dbReference type="Pfam" id="PF16363">
    <property type="entry name" value="GDP_Man_Dehyd"/>
    <property type="match status" value="2"/>
</dbReference>
<dbReference type="EC" id="4.1.1.35" evidence="5"/>
<dbReference type="GO" id="GO:0048040">
    <property type="term" value="F:UDP-glucuronate decarboxylase activity"/>
    <property type="evidence" value="ECO:0007669"/>
    <property type="project" value="UniProtKB-EC"/>
</dbReference>
<feature type="domain" description="NAD(P)-binding" evidence="21">
    <location>
        <begin position="308"/>
        <end position="439"/>
    </location>
</feature>
<reference evidence="22" key="1">
    <citation type="submission" date="2023-07" db="EMBL/GenBank/DDBJ databases">
        <title>draft genome sequence of fig (Ficus carica).</title>
        <authorList>
            <person name="Takahashi T."/>
            <person name="Nishimura K."/>
        </authorList>
    </citation>
    <scope>NUCLEOTIDE SEQUENCE</scope>
</reference>
<dbReference type="InterPro" id="IPR016040">
    <property type="entry name" value="NAD(P)-bd_dom"/>
</dbReference>
<comment type="function">
    <text evidence="16">Catalyzes the NAD-dependent decarboxylation of UDP-glucuronic acid to UDP-xylose. Necessary for the biosynthesis of the core tetrasaccharide in glycosaminoglycan biosynthesis.</text>
</comment>
<keyword evidence="23" id="KW-1185">Reference proteome</keyword>
<sequence length="462" mass="51801">MASELIFRGHDEAQPVADSYSPKPLKPWFAVTRPIRYILREQRLLFVLVGIAIATLGFTLLPSSRPPRGYDYPPILSSLPEIESSSHLASHRPVFERRFAVQSWNSGGKIPLGLKRKGLRIVVTGGAGFVGSHLVDRLIERGDSVIVVDNFFTGRKENVMHHFGNPRFELIRHDVVEPLLLEVDQIYHLACPASPVHYKFNPTNVVGTLNMLGLAKRVGARFLLTSTSEVYGDPLQHPQVETYWGNVNPIGVRSCYDEGKRTAETLTMDYHRGAGVEMRNDSLGHDCGIDRQRWSGPNLDCAMSAPSHMQVRIARIFNTYGPRMCIDDGRVVSNFVAQALRKEPLTVYGDGKQTRSFQYVEGLMRLMEGEHVGPFNLGNPGEFTMLELANVVQETIDPDAKIVYKPNTEDDPHKRKPDITRAKELLGWEPKVSLHKGLPLMVKDFRQRIFGDHKEGGSSNTA</sequence>
<keyword evidence="15" id="KW-0456">Lyase</keyword>
<evidence type="ECO:0000256" key="2">
    <source>
        <dbReference type="ARBA" id="ARBA00004323"/>
    </source>
</evidence>
<keyword evidence="12" id="KW-0333">Golgi apparatus</keyword>
<dbReference type="SUPFAM" id="SSF51735">
    <property type="entry name" value="NAD(P)-binding Rossmann-fold domains"/>
    <property type="match status" value="1"/>
</dbReference>
<comment type="similarity">
    <text evidence="4">Belongs to the NAD(P)-dependent epimerase/dehydratase family. UDP-glucuronic acid decarboxylase subfamily.</text>
</comment>
<evidence type="ECO:0000256" key="11">
    <source>
        <dbReference type="ARBA" id="ARBA00023027"/>
    </source>
</evidence>
<dbReference type="PANTHER" id="PTHR43078:SF48">
    <property type="entry name" value="UDP-GLUCURONATE DECARBOXYLASE"/>
    <property type="match status" value="1"/>
</dbReference>
<protein>
    <recommendedName>
        <fullName evidence="6">UDP-glucuronic acid decarboxylase 1</fullName>
        <ecNumber evidence="5">4.1.1.35</ecNumber>
    </recommendedName>
    <alternativeName>
        <fullName evidence="17">UDP-glucuronate decarboxylase 1</fullName>
    </alternativeName>
</protein>
<dbReference type="CDD" id="cd05230">
    <property type="entry name" value="UGD_SDR_e"/>
    <property type="match status" value="1"/>
</dbReference>
<comment type="pathway">
    <text evidence="3">Nucleotide-sugar biosynthesis; UDP-alpha-D-xylose biosynthesis; UDP-alpha-D-xylose from UDP-alpha-D-glucuronate: step 1/1.</text>
</comment>
<evidence type="ECO:0000256" key="13">
    <source>
        <dbReference type="ARBA" id="ARBA00023136"/>
    </source>
</evidence>
<evidence type="ECO:0000259" key="21">
    <source>
        <dbReference type="Pfam" id="PF16363"/>
    </source>
</evidence>
<dbReference type="InterPro" id="IPR036291">
    <property type="entry name" value="NAD(P)-bd_dom_sf"/>
</dbReference>
<dbReference type="InterPro" id="IPR044516">
    <property type="entry name" value="UXS-like"/>
</dbReference>
<comment type="cofactor">
    <cofactor evidence="1">
        <name>NAD(+)</name>
        <dbReference type="ChEBI" id="CHEBI:57540"/>
    </cofactor>
</comment>
<dbReference type="GO" id="GO:0032580">
    <property type="term" value="C:Golgi cisterna membrane"/>
    <property type="evidence" value="ECO:0007669"/>
    <property type="project" value="UniProtKB-SubCell"/>
</dbReference>
<name>A0AA88CWX0_FICCA</name>
<comment type="caution">
    <text evidence="22">The sequence shown here is derived from an EMBL/GenBank/DDBJ whole genome shotgun (WGS) entry which is preliminary data.</text>
</comment>
<dbReference type="FunFam" id="3.40.50.720:FF:000065">
    <property type="entry name" value="UDP-glucuronic acid decarboxylase 1"/>
    <property type="match status" value="1"/>
</dbReference>
<evidence type="ECO:0000256" key="4">
    <source>
        <dbReference type="ARBA" id="ARBA00007505"/>
    </source>
</evidence>
<organism evidence="22 23">
    <name type="scientific">Ficus carica</name>
    <name type="common">Common fig</name>
    <dbReference type="NCBI Taxonomy" id="3494"/>
    <lineage>
        <taxon>Eukaryota</taxon>
        <taxon>Viridiplantae</taxon>
        <taxon>Streptophyta</taxon>
        <taxon>Embryophyta</taxon>
        <taxon>Tracheophyta</taxon>
        <taxon>Spermatophyta</taxon>
        <taxon>Magnoliopsida</taxon>
        <taxon>eudicotyledons</taxon>
        <taxon>Gunneridae</taxon>
        <taxon>Pentapetalae</taxon>
        <taxon>rosids</taxon>
        <taxon>fabids</taxon>
        <taxon>Rosales</taxon>
        <taxon>Moraceae</taxon>
        <taxon>Ficeae</taxon>
        <taxon>Ficus</taxon>
    </lineage>
</organism>
<dbReference type="EMBL" id="BTGU01000007">
    <property type="protein sequence ID" value="GMN37988.1"/>
    <property type="molecule type" value="Genomic_DNA"/>
</dbReference>